<dbReference type="PANTHER" id="PTHR13316:SF0">
    <property type="entry name" value="ZINC FINGER CCHC DOMAIN-CONTAINING PROTEIN 8"/>
    <property type="match status" value="1"/>
</dbReference>
<evidence type="ECO:0000256" key="2">
    <source>
        <dbReference type="ARBA" id="ARBA00007497"/>
    </source>
</evidence>
<dbReference type="Proteomes" id="UP000007798">
    <property type="component" value="Unassembled WGS sequence"/>
</dbReference>
<dbReference type="GO" id="GO:0003723">
    <property type="term" value="F:RNA binding"/>
    <property type="evidence" value="ECO:0007669"/>
    <property type="project" value="TreeGrafter"/>
</dbReference>
<reference evidence="10 11" key="1">
    <citation type="journal article" date="2007" name="Nature">
        <title>Evolution of genes and genomes on the Drosophila phylogeny.</title>
        <authorList>
            <consortium name="Drosophila 12 Genomes Consortium"/>
            <person name="Clark A.G."/>
            <person name="Eisen M.B."/>
            <person name="Smith D.R."/>
            <person name="Bergman C.M."/>
            <person name="Oliver B."/>
            <person name="Markow T.A."/>
            <person name="Kaufman T.C."/>
            <person name="Kellis M."/>
            <person name="Gelbart W."/>
            <person name="Iyer V.N."/>
            <person name="Pollard D.A."/>
            <person name="Sackton T.B."/>
            <person name="Larracuente A.M."/>
            <person name="Singh N.D."/>
            <person name="Abad J.P."/>
            <person name="Abt D.N."/>
            <person name="Adryan B."/>
            <person name="Aguade M."/>
            <person name="Akashi H."/>
            <person name="Anderson W.W."/>
            <person name="Aquadro C.F."/>
            <person name="Ardell D.H."/>
            <person name="Arguello R."/>
            <person name="Artieri C.G."/>
            <person name="Barbash D.A."/>
            <person name="Barker D."/>
            <person name="Barsanti P."/>
            <person name="Batterham P."/>
            <person name="Batzoglou S."/>
            <person name="Begun D."/>
            <person name="Bhutkar A."/>
            <person name="Blanco E."/>
            <person name="Bosak S.A."/>
            <person name="Bradley R.K."/>
            <person name="Brand A.D."/>
            <person name="Brent M.R."/>
            <person name="Brooks A.N."/>
            <person name="Brown R.H."/>
            <person name="Butlin R.K."/>
            <person name="Caggese C."/>
            <person name="Calvi B.R."/>
            <person name="Bernardo de Carvalho A."/>
            <person name="Caspi A."/>
            <person name="Castrezana S."/>
            <person name="Celniker S.E."/>
            <person name="Chang J.L."/>
            <person name="Chapple C."/>
            <person name="Chatterji S."/>
            <person name="Chinwalla A."/>
            <person name="Civetta A."/>
            <person name="Clifton S.W."/>
            <person name="Comeron J.M."/>
            <person name="Costello J.C."/>
            <person name="Coyne J.A."/>
            <person name="Daub J."/>
            <person name="David R.G."/>
            <person name="Delcher A.L."/>
            <person name="Delehaunty K."/>
            <person name="Do C.B."/>
            <person name="Ebling H."/>
            <person name="Edwards K."/>
            <person name="Eickbush T."/>
            <person name="Evans J.D."/>
            <person name="Filipski A."/>
            <person name="Findeiss S."/>
            <person name="Freyhult E."/>
            <person name="Fulton L."/>
            <person name="Fulton R."/>
            <person name="Garcia A.C."/>
            <person name="Gardiner A."/>
            <person name="Garfield D.A."/>
            <person name="Garvin B.E."/>
            <person name="Gibson G."/>
            <person name="Gilbert D."/>
            <person name="Gnerre S."/>
            <person name="Godfrey J."/>
            <person name="Good R."/>
            <person name="Gotea V."/>
            <person name="Gravely B."/>
            <person name="Greenberg A.J."/>
            <person name="Griffiths-Jones S."/>
            <person name="Gross S."/>
            <person name="Guigo R."/>
            <person name="Gustafson E.A."/>
            <person name="Haerty W."/>
            <person name="Hahn M.W."/>
            <person name="Halligan D.L."/>
            <person name="Halpern A.L."/>
            <person name="Halter G.M."/>
            <person name="Han M.V."/>
            <person name="Heger A."/>
            <person name="Hillier L."/>
            <person name="Hinrichs A.S."/>
            <person name="Holmes I."/>
            <person name="Hoskins R.A."/>
            <person name="Hubisz M.J."/>
            <person name="Hultmark D."/>
            <person name="Huntley M.A."/>
            <person name="Jaffe D.B."/>
            <person name="Jagadeeshan S."/>
            <person name="Jeck W.R."/>
            <person name="Johnson J."/>
            <person name="Jones C.D."/>
            <person name="Jordan W.C."/>
            <person name="Karpen G.H."/>
            <person name="Kataoka E."/>
            <person name="Keightley P.D."/>
            <person name="Kheradpour P."/>
            <person name="Kirkness E.F."/>
            <person name="Koerich L.B."/>
            <person name="Kristiansen K."/>
            <person name="Kudrna D."/>
            <person name="Kulathinal R.J."/>
            <person name="Kumar S."/>
            <person name="Kwok R."/>
            <person name="Lander E."/>
            <person name="Langley C.H."/>
            <person name="Lapoint R."/>
            <person name="Lazzaro B.P."/>
            <person name="Lee S.J."/>
            <person name="Levesque L."/>
            <person name="Li R."/>
            <person name="Lin C.F."/>
            <person name="Lin M.F."/>
            <person name="Lindblad-Toh K."/>
            <person name="Llopart A."/>
            <person name="Long M."/>
            <person name="Low L."/>
            <person name="Lozovsky E."/>
            <person name="Lu J."/>
            <person name="Luo M."/>
            <person name="Machado C.A."/>
            <person name="Makalowski W."/>
            <person name="Marzo M."/>
            <person name="Matsuda M."/>
            <person name="Matzkin L."/>
            <person name="McAllister B."/>
            <person name="McBride C.S."/>
            <person name="McKernan B."/>
            <person name="McKernan K."/>
            <person name="Mendez-Lago M."/>
            <person name="Minx P."/>
            <person name="Mollenhauer M.U."/>
            <person name="Montooth K."/>
            <person name="Mount S.M."/>
            <person name="Mu X."/>
            <person name="Myers E."/>
            <person name="Negre B."/>
            <person name="Newfeld S."/>
            <person name="Nielsen R."/>
            <person name="Noor M.A."/>
            <person name="O'Grady P."/>
            <person name="Pachter L."/>
            <person name="Papaceit M."/>
            <person name="Parisi M.J."/>
            <person name="Parisi M."/>
            <person name="Parts L."/>
            <person name="Pedersen J.S."/>
            <person name="Pesole G."/>
            <person name="Phillippy A.M."/>
            <person name="Ponting C.P."/>
            <person name="Pop M."/>
            <person name="Porcelli D."/>
            <person name="Powell J.R."/>
            <person name="Prohaska S."/>
            <person name="Pruitt K."/>
            <person name="Puig M."/>
            <person name="Quesneville H."/>
            <person name="Ram K.R."/>
            <person name="Rand D."/>
            <person name="Rasmussen M.D."/>
            <person name="Reed L.K."/>
            <person name="Reenan R."/>
            <person name="Reily A."/>
            <person name="Remington K.A."/>
            <person name="Rieger T.T."/>
            <person name="Ritchie M.G."/>
            <person name="Robin C."/>
            <person name="Rogers Y.H."/>
            <person name="Rohde C."/>
            <person name="Rozas J."/>
            <person name="Rubenfield M.J."/>
            <person name="Ruiz A."/>
            <person name="Russo S."/>
            <person name="Salzberg S.L."/>
            <person name="Sanchez-Gracia A."/>
            <person name="Saranga D.J."/>
            <person name="Sato H."/>
            <person name="Schaeffer S.W."/>
            <person name="Schatz M.C."/>
            <person name="Schlenke T."/>
            <person name="Schwartz R."/>
            <person name="Segarra C."/>
            <person name="Singh R.S."/>
            <person name="Sirot L."/>
            <person name="Sirota M."/>
            <person name="Sisneros N.B."/>
            <person name="Smith C.D."/>
            <person name="Smith T.F."/>
            <person name="Spieth J."/>
            <person name="Stage D.E."/>
            <person name="Stark A."/>
            <person name="Stephan W."/>
            <person name="Strausberg R.L."/>
            <person name="Strempel S."/>
            <person name="Sturgill D."/>
            <person name="Sutton G."/>
            <person name="Sutton G.G."/>
            <person name="Tao W."/>
            <person name="Teichmann S."/>
            <person name="Tobari Y.N."/>
            <person name="Tomimura Y."/>
            <person name="Tsolas J.M."/>
            <person name="Valente V.L."/>
            <person name="Venter E."/>
            <person name="Venter J.C."/>
            <person name="Vicario S."/>
            <person name="Vieira F.G."/>
            <person name="Vilella A.J."/>
            <person name="Villasante A."/>
            <person name="Walenz B."/>
            <person name="Wang J."/>
            <person name="Wasserman M."/>
            <person name="Watts T."/>
            <person name="Wilson D."/>
            <person name="Wilson R.K."/>
            <person name="Wing R.A."/>
            <person name="Wolfner M.F."/>
            <person name="Wong A."/>
            <person name="Wong G.K."/>
            <person name="Wu C.I."/>
            <person name="Wu G."/>
            <person name="Yamamoto D."/>
            <person name="Yang H.P."/>
            <person name="Yang S.P."/>
            <person name="Yorke J.A."/>
            <person name="Yoshida K."/>
            <person name="Zdobnov E."/>
            <person name="Zhang P."/>
            <person name="Zhang Y."/>
            <person name="Zimin A.V."/>
            <person name="Baldwin J."/>
            <person name="Abdouelleil A."/>
            <person name="Abdulkadir J."/>
            <person name="Abebe A."/>
            <person name="Abera B."/>
            <person name="Abreu J."/>
            <person name="Acer S.C."/>
            <person name="Aftuck L."/>
            <person name="Alexander A."/>
            <person name="An P."/>
            <person name="Anderson E."/>
            <person name="Anderson S."/>
            <person name="Arachi H."/>
            <person name="Azer M."/>
            <person name="Bachantsang P."/>
            <person name="Barry A."/>
            <person name="Bayul T."/>
            <person name="Berlin A."/>
            <person name="Bessette D."/>
            <person name="Bloom T."/>
            <person name="Blye J."/>
            <person name="Boguslavskiy L."/>
            <person name="Bonnet C."/>
            <person name="Boukhgalter B."/>
            <person name="Bourzgui I."/>
            <person name="Brown A."/>
            <person name="Cahill P."/>
            <person name="Channer S."/>
            <person name="Cheshatsang Y."/>
            <person name="Chuda L."/>
            <person name="Citroen M."/>
            <person name="Collymore A."/>
            <person name="Cooke P."/>
            <person name="Costello M."/>
            <person name="D'Aco K."/>
            <person name="Daza R."/>
            <person name="De Haan G."/>
            <person name="DeGray S."/>
            <person name="DeMaso C."/>
            <person name="Dhargay N."/>
            <person name="Dooley K."/>
            <person name="Dooley E."/>
            <person name="Doricent M."/>
            <person name="Dorje P."/>
            <person name="Dorjee K."/>
            <person name="Dupes A."/>
            <person name="Elong R."/>
            <person name="Falk J."/>
            <person name="Farina A."/>
            <person name="Faro S."/>
            <person name="Ferguson D."/>
            <person name="Fisher S."/>
            <person name="Foley C.D."/>
            <person name="Franke A."/>
            <person name="Friedrich D."/>
            <person name="Gadbois L."/>
            <person name="Gearin G."/>
            <person name="Gearin C.R."/>
            <person name="Giannoukos G."/>
            <person name="Goode T."/>
            <person name="Graham J."/>
            <person name="Grandbois E."/>
            <person name="Grewal S."/>
            <person name="Gyaltsen K."/>
            <person name="Hafez N."/>
            <person name="Hagos B."/>
            <person name="Hall J."/>
            <person name="Henson C."/>
            <person name="Hollinger A."/>
            <person name="Honan T."/>
            <person name="Huard M.D."/>
            <person name="Hughes L."/>
            <person name="Hurhula B."/>
            <person name="Husby M.E."/>
            <person name="Kamat A."/>
            <person name="Kanga B."/>
            <person name="Kashin S."/>
            <person name="Khazanovich D."/>
            <person name="Kisner P."/>
            <person name="Lance K."/>
            <person name="Lara M."/>
            <person name="Lee W."/>
            <person name="Lennon N."/>
            <person name="Letendre F."/>
            <person name="LeVine R."/>
            <person name="Lipovsky A."/>
            <person name="Liu X."/>
            <person name="Liu J."/>
            <person name="Liu S."/>
            <person name="Lokyitsang T."/>
            <person name="Lokyitsang Y."/>
            <person name="Lubonja R."/>
            <person name="Lui A."/>
            <person name="MacDonald P."/>
            <person name="Magnisalis V."/>
            <person name="Maru K."/>
            <person name="Matthews C."/>
            <person name="McCusker W."/>
            <person name="McDonough S."/>
            <person name="Mehta T."/>
            <person name="Meldrim J."/>
            <person name="Meneus L."/>
            <person name="Mihai O."/>
            <person name="Mihalev A."/>
            <person name="Mihova T."/>
            <person name="Mittelman R."/>
            <person name="Mlenga V."/>
            <person name="Montmayeur A."/>
            <person name="Mulrain L."/>
            <person name="Navidi A."/>
            <person name="Naylor J."/>
            <person name="Negash T."/>
            <person name="Nguyen T."/>
            <person name="Nguyen N."/>
            <person name="Nicol R."/>
            <person name="Norbu C."/>
            <person name="Norbu N."/>
            <person name="Novod N."/>
            <person name="O'Neill B."/>
            <person name="Osman S."/>
            <person name="Markiewicz E."/>
            <person name="Oyono O.L."/>
            <person name="Patti C."/>
            <person name="Phunkhang P."/>
            <person name="Pierre F."/>
            <person name="Priest M."/>
            <person name="Raghuraman S."/>
            <person name="Rege F."/>
            <person name="Reyes R."/>
            <person name="Rise C."/>
            <person name="Rogov P."/>
            <person name="Ross K."/>
            <person name="Ryan E."/>
            <person name="Settipalli S."/>
            <person name="Shea T."/>
            <person name="Sherpa N."/>
            <person name="Shi L."/>
            <person name="Shih D."/>
            <person name="Sparrow T."/>
            <person name="Spaulding J."/>
            <person name="Stalker J."/>
            <person name="Stange-Thomann N."/>
            <person name="Stavropoulos S."/>
            <person name="Stone C."/>
            <person name="Strader C."/>
            <person name="Tesfaye S."/>
            <person name="Thomson T."/>
            <person name="Thoulutsang Y."/>
            <person name="Thoulutsang D."/>
            <person name="Topham K."/>
            <person name="Topping I."/>
            <person name="Tsamla T."/>
            <person name="Vassiliev H."/>
            <person name="Vo A."/>
            <person name="Wangchuk T."/>
            <person name="Wangdi T."/>
            <person name="Weiand M."/>
            <person name="Wilkinson J."/>
            <person name="Wilson A."/>
            <person name="Yadav S."/>
            <person name="Young G."/>
            <person name="Yu Q."/>
            <person name="Zembek L."/>
            <person name="Zhong D."/>
            <person name="Zimmer A."/>
            <person name="Zwirko Z."/>
            <person name="Jaffe D.B."/>
            <person name="Alvarez P."/>
            <person name="Brockman W."/>
            <person name="Butler J."/>
            <person name="Chin C."/>
            <person name="Gnerre S."/>
            <person name="Grabherr M."/>
            <person name="Kleber M."/>
            <person name="Mauceli E."/>
            <person name="MacCallum I."/>
        </authorList>
    </citation>
    <scope>NUCLEOTIDE SEQUENCE [LARGE SCALE GENOMIC DNA]</scope>
    <source>
        <strain evidence="11">Tucson 14030-0811.24</strain>
    </source>
</reference>
<keyword evidence="11" id="KW-1185">Reference proteome</keyword>
<keyword evidence="4 7" id="KW-0863">Zinc-finger</keyword>
<dbReference type="InParanoid" id="A0A0Q9WPP0"/>
<gene>
    <name evidence="10" type="primary">Dwil\GK26861</name>
    <name evidence="10" type="ORF">Dwil_GK26861</name>
</gene>
<comment type="subcellular location">
    <subcellularLocation>
        <location evidence="1">Nucleus</location>
        <location evidence="1">Nucleoplasm</location>
    </subcellularLocation>
</comment>
<proteinExistence type="inferred from homology"/>
<protein>
    <recommendedName>
        <fullName evidence="9">CCHC-type domain-containing protein</fullName>
    </recommendedName>
</protein>
<evidence type="ECO:0000256" key="8">
    <source>
        <dbReference type="SAM" id="MobiDB-lite"/>
    </source>
</evidence>
<dbReference type="InterPro" id="IPR036875">
    <property type="entry name" value="Znf_CCHC_sf"/>
</dbReference>
<dbReference type="InterPro" id="IPR006568">
    <property type="entry name" value="PSP_pro-rich"/>
</dbReference>
<dbReference type="InterPro" id="IPR001878">
    <property type="entry name" value="Znf_CCHC"/>
</dbReference>
<evidence type="ECO:0000256" key="4">
    <source>
        <dbReference type="ARBA" id="ARBA00022771"/>
    </source>
</evidence>
<feature type="region of interest" description="Disordered" evidence="8">
    <location>
        <begin position="427"/>
        <end position="464"/>
    </location>
</feature>
<dbReference type="SMART" id="SM00581">
    <property type="entry name" value="PSP"/>
    <property type="match status" value="1"/>
</dbReference>
<dbReference type="GO" id="GO:0008270">
    <property type="term" value="F:zinc ion binding"/>
    <property type="evidence" value="ECO:0007669"/>
    <property type="project" value="UniProtKB-KW"/>
</dbReference>
<dbReference type="STRING" id="7260.A0A0Q9WPP0"/>
<dbReference type="GO" id="GO:0071013">
    <property type="term" value="C:catalytic step 2 spliceosome"/>
    <property type="evidence" value="ECO:0007669"/>
    <property type="project" value="TreeGrafter"/>
</dbReference>
<dbReference type="GO" id="GO:0005654">
    <property type="term" value="C:nucleoplasm"/>
    <property type="evidence" value="ECO:0007669"/>
    <property type="project" value="UniProtKB-SubCell"/>
</dbReference>
<evidence type="ECO:0000256" key="7">
    <source>
        <dbReference type="PROSITE-ProRule" id="PRU00047"/>
    </source>
</evidence>
<dbReference type="FunCoup" id="A0A0Q9WPP0">
    <property type="interactions" value="99"/>
</dbReference>
<evidence type="ECO:0000256" key="5">
    <source>
        <dbReference type="ARBA" id="ARBA00022833"/>
    </source>
</evidence>
<evidence type="ECO:0000256" key="1">
    <source>
        <dbReference type="ARBA" id="ARBA00004642"/>
    </source>
</evidence>
<organism evidence="10 11">
    <name type="scientific">Drosophila willistoni</name>
    <name type="common">Fruit fly</name>
    <dbReference type="NCBI Taxonomy" id="7260"/>
    <lineage>
        <taxon>Eukaryota</taxon>
        <taxon>Metazoa</taxon>
        <taxon>Ecdysozoa</taxon>
        <taxon>Arthropoda</taxon>
        <taxon>Hexapoda</taxon>
        <taxon>Insecta</taxon>
        <taxon>Pterygota</taxon>
        <taxon>Neoptera</taxon>
        <taxon>Endopterygota</taxon>
        <taxon>Diptera</taxon>
        <taxon>Brachycera</taxon>
        <taxon>Muscomorpha</taxon>
        <taxon>Ephydroidea</taxon>
        <taxon>Drosophilidae</taxon>
        <taxon>Drosophila</taxon>
        <taxon>Sophophora</taxon>
    </lineage>
</organism>
<evidence type="ECO:0000313" key="10">
    <source>
        <dbReference type="EMBL" id="KRF97846.1"/>
    </source>
</evidence>
<dbReference type="KEGG" id="dwi:26528863"/>
<keyword evidence="6" id="KW-0539">Nucleus</keyword>
<feature type="compositionally biased region" description="Basic and acidic residues" evidence="8">
    <location>
        <begin position="366"/>
        <end position="378"/>
    </location>
</feature>
<accession>A0A0Q9WPP0</accession>
<evidence type="ECO:0000256" key="3">
    <source>
        <dbReference type="ARBA" id="ARBA00022723"/>
    </source>
</evidence>
<dbReference type="PANTHER" id="PTHR13316">
    <property type="entry name" value="ZINC FINGER, CCHC DOMAIN CONTAINING 8"/>
    <property type="match status" value="1"/>
</dbReference>
<name>A0A0Q9WPP0_DROWI</name>
<dbReference type="EMBL" id="CH963848">
    <property type="protein sequence ID" value="KRF97846.1"/>
    <property type="molecule type" value="Genomic_DNA"/>
</dbReference>
<feature type="compositionally biased region" description="Low complexity" evidence="8">
    <location>
        <begin position="444"/>
        <end position="454"/>
    </location>
</feature>
<feature type="region of interest" description="Disordered" evidence="8">
    <location>
        <begin position="350"/>
        <end position="404"/>
    </location>
</feature>
<evidence type="ECO:0000259" key="9">
    <source>
        <dbReference type="PROSITE" id="PS50158"/>
    </source>
</evidence>
<evidence type="ECO:0000313" key="11">
    <source>
        <dbReference type="Proteomes" id="UP000007798"/>
    </source>
</evidence>
<dbReference type="Pfam" id="PF00098">
    <property type="entry name" value="zf-CCHC"/>
    <property type="match status" value="1"/>
</dbReference>
<evidence type="ECO:0000256" key="6">
    <source>
        <dbReference type="ARBA" id="ARBA00023242"/>
    </source>
</evidence>
<dbReference type="InterPro" id="IPR052115">
    <property type="entry name" value="NEXT_complex_subunit_ZCCHC8"/>
</dbReference>
<dbReference type="PROSITE" id="PS50158">
    <property type="entry name" value="ZF_CCHC"/>
    <property type="match status" value="1"/>
</dbReference>
<comment type="similarity">
    <text evidence="2">Belongs to the ZCCHC8 family.</text>
</comment>
<dbReference type="SMART" id="SM00343">
    <property type="entry name" value="ZnF_C2HC"/>
    <property type="match status" value="1"/>
</dbReference>
<keyword evidence="3" id="KW-0479">Metal-binding</keyword>
<sequence length="527" mass="59472">MDATTELNDSKDVDVEDGELQDDSACLHNDTAKSEKISIGPLPQDNSCVFEIKFRRSEDYAKMQERLVEVISAVFADQGFVFRANAKELCIEALAIADNNQSLIEDQEDDSGNQEPDMFLIDTAPTTKICAAQVPSYKRCQVDVLDEETPIRKRLKAEAVNKCFRPKSQAACFNCGEADHSLRECPRPRNNSRIQRARKKINNRAERYHVDAEQRFGHIRAGRISTKTRHAMGYSRGELPFIFYRLRVLGYPPAWLEEAKIQGSGISLFNADGSAVLKSDDEDGEADTFKYDINKIIEFPGFNVQPGVKFFDDFQHHNVPRFNESQLKENFIKSLGDNVIKGYKRKKLLDLPPLRDGSPNGCADSSEDKTNCIQHDMDIIDDSNDTPMMSEELVETPPPKDIEQVTRSPTMEDLKAQQELLLEQLESNTSLNNDESNETKMESPKPSLPSSKTPQGTPNSKKASYAGTPIIKFSIYDKLPMGDKFKVGVSDVINFENLPDSTGKYEQMKDLLKNVREKMTKLQNDDD</sequence>
<dbReference type="Pfam" id="PF04046">
    <property type="entry name" value="PSP"/>
    <property type="match status" value="1"/>
</dbReference>
<dbReference type="OrthoDB" id="8026949at2759"/>
<dbReference type="SUPFAM" id="SSF57756">
    <property type="entry name" value="Retrovirus zinc finger-like domains"/>
    <property type="match status" value="1"/>
</dbReference>
<dbReference type="AlphaFoldDB" id="A0A0Q9WPP0"/>
<feature type="domain" description="CCHC-type" evidence="9">
    <location>
        <begin position="172"/>
        <end position="187"/>
    </location>
</feature>
<keyword evidence="5" id="KW-0862">Zinc</keyword>